<dbReference type="AlphaFoldDB" id="A0A165G1N8"/>
<gene>
    <name evidence="6" type="ORF">LAESUDRAFT_722675</name>
</gene>
<comment type="similarity">
    <text evidence="1">Belongs to the protein-tyrosine phosphatase family. Non-receptor class myotubularin subfamily.</text>
</comment>
<dbReference type="PANTHER" id="PTHR10807">
    <property type="entry name" value="MYOTUBULARIN-RELATED"/>
    <property type="match status" value="1"/>
</dbReference>
<dbReference type="FunCoup" id="A0A165G1N8">
    <property type="interactions" value="203"/>
</dbReference>
<feature type="domain" description="Myotubularin phosphatase" evidence="5">
    <location>
        <begin position="122"/>
        <end position="576"/>
    </location>
</feature>
<evidence type="ECO:0000259" key="5">
    <source>
        <dbReference type="PROSITE" id="PS51339"/>
    </source>
</evidence>
<dbReference type="PANTHER" id="PTHR10807:SF128">
    <property type="entry name" value="PHOSPHATIDYLINOSITOL-3,5-BISPHOSPHATE 3-PHOSPHATASE"/>
    <property type="match status" value="1"/>
</dbReference>
<dbReference type="PROSITE" id="PS51339">
    <property type="entry name" value="PPASE_MYOTUBULARIN"/>
    <property type="match status" value="1"/>
</dbReference>
<dbReference type="InterPro" id="IPR016130">
    <property type="entry name" value="Tyr_Pase_AS"/>
</dbReference>
<protein>
    <submittedName>
        <fullName evidence="6">Phosphatases II</fullName>
    </submittedName>
</protein>
<dbReference type="InterPro" id="IPR010569">
    <property type="entry name" value="Myotubularin-like_Pase_dom"/>
</dbReference>
<feature type="compositionally biased region" description="Polar residues" evidence="4">
    <location>
        <begin position="894"/>
        <end position="910"/>
    </location>
</feature>
<dbReference type="InterPro" id="IPR030564">
    <property type="entry name" value="Myotubularin"/>
</dbReference>
<proteinExistence type="inferred from homology"/>
<dbReference type="PROSITE" id="PS00383">
    <property type="entry name" value="TYR_PHOSPHATASE_1"/>
    <property type="match status" value="1"/>
</dbReference>
<dbReference type="SUPFAM" id="SSF52799">
    <property type="entry name" value="(Phosphotyrosine protein) phosphatases II"/>
    <property type="match status" value="1"/>
</dbReference>
<evidence type="ECO:0000256" key="3">
    <source>
        <dbReference type="PIRSR" id="PIRSR630564-2"/>
    </source>
</evidence>
<dbReference type="EMBL" id="KV427611">
    <property type="protein sequence ID" value="KZT09709.1"/>
    <property type="molecule type" value="Genomic_DNA"/>
</dbReference>
<evidence type="ECO:0000256" key="4">
    <source>
        <dbReference type="SAM" id="MobiDB-lite"/>
    </source>
</evidence>
<organism evidence="6 7">
    <name type="scientific">Laetiporus sulphureus 93-53</name>
    <dbReference type="NCBI Taxonomy" id="1314785"/>
    <lineage>
        <taxon>Eukaryota</taxon>
        <taxon>Fungi</taxon>
        <taxon>Dikarya</taxon>
        <taxon>Basidiomycota</taxon>
        <taxon>Agaricomycotina</taxon>
        <taxon>Agaricomycetes</taxon>
        <taxon>Polyporales</taxon>
        <taxon>Laetiporus</taxon>
    </lineage>
</organism>
<evidence type="ECO:0000256" key="1">
    <source>
        <dbReference type="ARBA" id="ARBA00007471"/>
    </source>
</evidence>
<dbReference type="InterPro" id="IPR048994">
    <property type="entry name" value="PH-GRAM_MTMR6-9"/>
</dbReference>
<dbReference type="GO" id="GO:0046856">
    <property type="term" value="P:phosphatidylinositol dephosphorylation"/>
    <property type="evidence" value="ECO:0007669"/>
    <property type="project" value="TreeGrafter"/>
</dbReference>
<feature type="compositionally biased region" description="Polar residues" evidence="4">
    <location>
        <begin position="794"/>
        <end position="806"/>
    </location>
</feature>
<feature type="compositionally biased region" description="Low complexity" evidence="4">
    <location>
        <begin position="881"/>
        <end position="892"/>
    </location>
</feature>
<sequence length="917" mass="100744">MDAIRVARVEDVLCCKAGTTALGTVHLTAHHLIFHYDDPTREEMWIPYPLISLVTRLPLTLQGLCPLTIRTRTFESIIVLFSTEKEAIDVFESVKELTVTASVTQLYAFYFVPNPPYQAQNGWSLYSPREEFGRMGIGSRTKAWRFTDINKDYSFSPTYPSRVVVPTRISDTTLQYAARYRSKCRIPVLTYLHWANYGSITRSSQPMVGLSQSRSIQDEKLIEAIFQSHWSPESRAISGPVYGATTTNLIIDARPTTNAMANTAKGAGSENMDHDKDAKKVYLGIDHIHVMRESLAKVVEALRDTEAIPNVSCGGVEMGSMPAPVLDRHALRRSGWLKHISAIIEGTLLIVRNVHVNSSHVLIHCPDGWDRTAQLSSLSQLCLDPFYRTTRGFQIMVEKDWISFGHRFLGRCGHLSSDKFFIAPVENTGTGGGAEAAQAFLASVQNRFASQSHSEETSPIFHQWLECVRQIQRQFPERFEFNEQFLRQLHYHLYSCQFGTFLFNTERERRVGEDGPPACESTVSVWDFFNSPPEAALNVNPDYDPSLDDPANRSSKADMGVLMPNPKDVHFWHELYGRTDEEMNGKFVIRQFAQEPEFAGPMEGALDDIVTANGPVPSSVPLPPSPAISPSPSLPASQPLPRKTLEGGHSPSPQTTPLGGTFLTPHSPRSRHESIRGLDTVPRRTQSPIIPPRIPSPAVRSVSLSAGTQVADLFSSTAVRSMWGRFSSNASAAISVVQEAYGGMAKDFSDMSLGGDEAGQAQGGELKTRDEIGVWGEDGHEQNRRPPSPRGSGMAQTIGSSSINPWSARSNVPSLLFENPWSSVRSPSSEPARLPESPHLQSFPPQLADSLPLDPTVALPKPPMSVTGARAASTIPDEKLSSTSIPSSPLLPMDTSTETPHATPAPSTSDPLGVGLL</sequence>
<evidence type="ECO:0000313" key="6">
    <source>
        <dbReference type="EMBL" id="KZT09709.1"/>
    </source>
</evidence>
<evidence type="ECO:0000256" key="2">
    <source>
        <dbReference type="PIRSR" id="PIRSR630564-1"/>
    </source>
</evidence>
<dbReference type="STRING" id="1314785.A0A165G1N8"/>
<dbReference type="SUPFAM" id="SSF50729">
    <property type="entry name" value="PH domain-like"/>
    <property type="match status" value="1"/>
</dbReference>
<dbReference type="RefSeq" id="XP_040767449.1">
    <property type="nucleotide sequence ID" value="XM_040908254.1"/>
</dbReference>
<reference evidence="6 7" key="1">
    <citation type="journal article" date="2016" name="Mol. Biol. Evol.">
        <title>Comparative Genomics of Early-Diverging Mushroom-Forming Fungi Provides Insights into the Origins of Lignocellulose Decay Capabilities.</title>
        <authorList>
            <person name="Nagy L.G."/>
            <person name="Riley R."/>
            <person name="Tritt A."/>
            <person name="Adam C."/>
            <person name="Daum C."/>
            <person name="Floudas D."/>
            <person name="Sun H."/>
            <person name="Yadav J.S."/>
            <person name="Pangilinan J."/>
            <person name="Larsson K.H."/>
            <person name="Matsuura K."/>
            <person name="Barry K."/>
            <person name="Labutti K."/>
            <person name="Kuo R."/>
            <person name="Ohm R.A."/>
            <person name="Bhattacharya S.S."/>
            <person name="Shirouzu T."/>
            <person name="Yoshinaga Y."/>
            <person name="Martin F.M."/>
            <person name="Grigoriev I.V."/>
            <person name="Hibbett D.S."/>
        </authorList>
    </citation>
    <scope>NUCLEOTIDE SEQUENCE [LARGE SCALE GENOMIC DNA]</scope>
    <source>
        <strain evidence="6 7">93-53</strain>
    </source>
</reference>
<dbReference type="OrthoDB" id="271628at2759"/>
<dbReference type="InterPro" id="IPR029021">
    <property type="entry name" value="Prot-tyrosine_phosphatase-like"/>
</dbReference>
<feature type="binding site" evidence="3">
    <location>
        <begin position="262"/>
        <end position="265"/>
    </location>
    <ligand>
        <name>substrate</name>
    </ligand>
</feature>
<dbReference type="InParanoid" id="A0A165G1N8"/>
<dbReference type="Proteomes" id="UP000076871">
    <property type="component" value="Unassembled WGS sequence"/>
</dbReference>
<dbReference type="Pfam" id="PF06602">
    <property type="entry name" value="Myotub-related"/>
    <property type="match status" value="1"/>
</dbReference>
<feature type="compositionally biased region" description="Pro residues" evidence="4">
    <location>
        <begin position="618"/>
        <end position="633"/>
    </location>
</feature>
<feature type="region of interest" description="Disordered" evidence="4">
    <location>
        <begin position="776"/>
        <end position="806"/>
    </location>
</feature>
<feature type="region of interest" description="Disordered" evidence="4">
    <location>
        <begin position="822"/>
        <end position="917"/>
    </location>
</feature>
<dbReference type="GO" id="GO:0016020">
    <property type="term" value="C:membrane"/>
    <property type="evidence" value="ECO:0007669"/>
    <property type="project" value="TreeGrafter"/>
</dbReference>
<evidence type="ECO:0000313" key="7">
    <source>
        <dbReference type="Proteomes" id="UP000076871"/>
    </source>
</evidence>
<feature type="region of interest" description="Disordered" evidence="4">
    <location>
        <begin position="609"/>
        <end position="694"/>
    </location>
</feature>
<accession>A0A165G1N8</accession>
<feature type="active site" description="Phosphocysteine intermediate" evidence="2">
    <location>
        <position position="365"/>
    </location>
</feature>
<dbReference type="Gene3D" id="2.30.29.30">
    <property type="entry name" value="Pleckstrin-homology domain (PH domain)/Phosphotyrosine-binding domain (PTB)"/>
    <property type="match status" value="1"/>
</dbReference>
<name>A0A165G1N8_9APHY</name>
<dbReference type="GO" id="GO:0004438">
    <property type="term" value="F:phosphatidylinositol-3-phosphate phosphatase activity"/>
    <property type="evidence" value="ECO:0007669"/>
    <property type="project" value="TreeGrafter"/>
</dbReference>
<dbReference type="GO" id="GO:0005737">
    <property type="term" value="C:cytoplasm"/>
    <property type="evidence" value="ECO:0007669"/>
    <property type="project" value="TreeGrafter"/>
</dbReference>
<dbReference type="GeneID" id="63825283"/>
<keyword evidence="7" id="KW-1185">Reference proteome</keyword>
<dbReference type="Pfam" id="PF21098">
    <property type="entry name" value="PH-GRAM_MTMR6-like"/>
    <property type="match status" value="1"/>
</dbReference>
<feature type="binding site" evidence="3">
    <location>
        <begin position="365"/>
        <end position="371"/>
    </location>
    <ligand>
        <name>substrate</name>
    </ligand>
</feature>
<dbReference type="InterPro" id="IPR011993">
    <property type="entry name" value="PH-like_dom_sf"/>
</dbReference>